<keyword evidence="8 15" id="KW-0791">Threonine biosynthesis</keyword>
<dbReference type="SUPFAM" id="SSF55347">
    <property type="entry name" value="Glyceraldehyde-3-phosphate dehydrogenase-like, C-terminal domain"/>
    <property type="match status" value="1"/>
</dbReference>
<dbReference type="SUPFAM" id="SSF51735">
    <property type="entry name" value="NAD(P)-binding Rossmann-fold domains"/>
    <property type="match status" value="1"/>
</dbReference>
<dbReference type="NCBIfam" id="NF011456">
    <property type="entry name" value="PRK14874.1"/>
    <property type="match status" value="1"/>
</dbReference>
<dbReference type="GO" id="GO:0009088">
    <property type="term" value="P:threonine biosynthetic process"/>
    <property type="evidence" value="ECO:0007669"/>
    <property type="project" value="UniProtKB-UniRule"/>
</dbReference>
<dbReference type="PROSITE" id="PS01103">
    <property type="entry name" value="ASD"/>
    <property type="match status" value="1"/>
</dbReference>
<dbReference type="GO" id="GO:0004073">
    <property type="term" value="F:aspartate-semialdehyde dehydrogenase activity"/>
    <property type="evidence" value="ECO:0007669"/>
    <property type="project" value="UniProtKB-UniRule"/>
</dbReference>
<evidence type="ECO:0000256" key="10">
    <source>
        <dbReference type="ARBA" id="ARBA00022915"/>
    </source>
</evidence>
<evidence type="ECO:0000259" key="17">
    <source>
        <dbReference type="SMART" id="SM00859"/>
    </source>
</evidence>
<dbReference type="PANTHER" id="PTHR46278:SF2">
    <property type="entry name" value="ASPARTATE-SEMIALDEHYDE DEHYDROGENASE"/>
    <property type="match status" value="1"/>
</dbReference>
<dbReference type="InterPro" id="IPR036291">
    <property type="entry name" value="NAD(P)-bd_dom_sf"/>
</dbReference>
<dbReference type="UniPathway" id="UPA00050">
    <property type="reaction ID" value="UER00463"/>
</dbReference>
<keyword evidence="9 15" id="KW-0521">NADP</keyword>
<comment type="catalytic activity">
    <reaction evidence="14 15">
        <text>L-aspartate 4-semialdehyde + phosphate + NADP(+) = 4-phospho-L-aspartate + NADPH + H(+)</text>
        <dbReference type="Rhea" id="RHEA:24284"/>
        <dbReference type="ChEBI" id="CHEBI:15378"/>
        <dbReference type="ChEBI" id="CHEBI:43474"/>
        <dbReference type="ChEBI" id="CHEBI:57535"/>
        <dbReference type="ChEBI" id="CHEBI:57783"/>
        <dbReference type="ChEBI" id="CHEBI:58349"/>
        <dbReference type="ChEBI" id="CHEBI:537519"/>
        <dbReference type="EC" id="1.2.1.11"/>
    </reaction>
</comment>
<evidence type="ECO:0000256" key="16">
    <source>
        <dbReference type="PIRSR" id="PIRSR000148-1"/>
    </source>
</evidence>
<protein>
    <recommendedName>
        <fullName evidence="6 15">Aspartate-semialdehyde dehydrogenase</fullName>
        <shortName evidence="15">ASA dehydrogenase</shortName>
        <shortName evidence="15">ASADH</shortName>
        <ecNumber evidence="6 15">1.2.1.11</ecNumber>
    </recommendedName>
    <alternativeName>
        <fullName evidence="15">Aspartate-beta-semialdehyde dehydrogenase</fullName>
    </alternativeName>
</protein>
<evidence type="ECO:0000313" key="19">
    <source>
        <dbReference type="Proteomes" id="UP000318693"/>
    </source>
</evidence>
<dbReference type="InterPro" id="IPR012080">
    <property type="entry name" value="Asp_semialdehyde_DH"/>
</dbReference>
<evidence type="ECO:0000256" key="9">
    <source>
        <dbReference type="ARBA" id="ARBA00022857"/>
    </source>
</evidence>
<dbReference type="GO" id="GO:0050661">
    <property type="term" value="F:NADP binding"/>
    <property type="evidence" value="ECO:0007669"/>
    <property type="project" value="UniProtKB-UniRule"/>
</dbReference>
<feature type="binding site" evidence="15">
    <location>
        <begin position="52"/>
        <end position="53"/>
    </location>
    <ligand>
        <name>NADP(+)</name>
        <dbReference type="ChEBI" id="CHEBI:58349"/>
    </ligand>
</feature>
<comment type="similarity">
    <text evidence="4 15">Belongs to the aspartate-semialdehyde dehydrogenase family.</text>
</comment>
<dbReference type="InterPro" id="IPR000319">
    <property type="entry name" value="Asp-semialdehyde_DH_CS"/>
</dbReference>
<dbReference type="GO" id="GO:0009089">
    <property type="term" value="P:lysine biosynthetic process via diaminopimelate"/>
    <property type="evidence" value="ECO:0007669"/>
    <property type="project" value="UniProtKB-UniRule"/>
</dbReference>
<dbReference type="GO" id="GO:0046983">
    <property type="term" value="F:protein dimerization activity"/>
    <property type="evidence" value="ECO:0007669"/>
    <property type="project" value="InterPro"/>
</dbReference>
<keyword evidence="13 15" id="KW-0486">Methionine biosynthesis</keyword>
<evidence type="ECO:0000256" key="5">
    <source>
        <dbReference type="ARBA" id="ARBA00011738"/>
    </source>
</evidence>
<dbReference type="CDD" id="cd18131">
    <property type="entry name" value="ASADH_C_bac_euk_like"/>
    <property type="match status" value="1"/>
</dbReference>
<comment type="subunit">
    <text evidence="5 15">Homodimer.</text>
</comment>
<gene>
    <name evidence="15" type="primary">asd</name>
    <name evidence="18" type="ORF">FJ693_17350</name>
</gene>
<evidence type="ECO:0000256" key="2">
    <source>
        <dbReference type="ARBA" id="ARBA00005076"/>
    </source>
</evidence>
<dbReference type="EC" id="1.2.1.11" evidence="6 15"/>
<keyword evidence="12 15" id="KW-0457">Lysine biosynthesis</keyword>
<evidence type="ECO:0000256" key="1">
    <source>
        <dbReference type="ARBA" id="ARBA00005021"/>
    </source>
</evidence>
<dbReference type="PIRSF" id="PIRSF000148">
    <property type="entry name" value="ASA_dh"/>
    <property type="match status" value="1"/>
</dbReference>
<comment type="function">
    <text evidence="15">Catalyzes the NADPH-dependent formation of L-aspartate-semialdehyde (L-ASA) by the reductive dephosphorylation of L-aspartyl-4-phosphate.</text>
</comment>
<feature type="binding site" evidence="15">
    <location>
        <position position="112"/>
    </location>
    <ligand>
        <name>phosphate</name>
        <dbReference type="ChEBI" id="CHEBI:43474"/>
    </ligand>
</feature>
<dbReference type="Proteomes" id="UP000318693">
    <property type="component" value="Unassembled WGS sequence"/>
</dbReference>
<proteinExistence type="inferred from homology"/>
<evidence type="ECO:0000256" key="3">
    <source>
        <dbReference type="ARBA" id="ARBA00005097"/>
    </source>
</evidence>
<evidence type="ECO:0000256" key="7">
    <source>
        <dbReference type="ARBA" id="ARBA00022605"/>
    </source>
</evidence>
<dbReference type="Gene3D" id="3.30.360.10">
    <property type="entry name" value="Dihydrodipicolinate Reductase, domain 2"/>
    <property type="match status" value="1"/>
</dbReference>
<comment type="pathway">
    <text evidence="1 15">Amino-acid biosynthesis; L-methionine biosynthesis via de novo pathway; L-homoserine from L-aspartate: step 2/3.</text>
</comment>
<comment type="pathway">
    <text evidence="3 15">Amino-acid biosynthesis; L-threonine biosynthesis; L-threonine from L-aspartate: step 2/5.</text>
</comment>
<evidence type="ECO:0000256" key="15">
    <source>
        <dbReference type="HAMAP-Rule" id="MF_02121"/>
    </source>
</evidence>
<reference evidence="18 19" key="1">
    <citation type="submission" date="2019-07" db="EMBL/GenBank/DDBJ databases">
        <title>Georgenia wutianyii sp. nov. and Georgenia *** sp. nov. isolated from plateau pika (Ochotona curzoniae) in the Qinghai-Tibet plateau of China.</title>
        <authorList>
            <person name="Tian Z."/>
        </authorList>
    </citation>
    <scope>NUCLEOTIDE SEQUENCE [LARGE SCALE GENOMIC DNA]</scope>
    <source>
        <strain evidence="18 19">Z446</strain>
    </source>
</reference>
<feature type="binding site" evidence="15">
    <location>
        <begin position="172"/>
        <end position="173"/>
    </location>
    <ligand>
        <name>NADP(+)</name>
        <dbReference type="ChEBI" id="CHEBI:58349"/>
    </ligand>
</feature>
<dbReference type="InterPro" id="IPR012280">
    <property type="entry name" value="Semialdhyde_DH_dimer_dom"/>
</dbReference>
<dbReference type="GO" id="GO:0051287">
    <property type="term" value="F:NAD binding"/>
    <property type="evidence" value="ECO:0007669"/>
    <property type="project" value="InterPro"/>
</dbReference>
<evidence type="ECO:0000313" key="18">
    <source>
        <dbReference type="EMBL" id="TRW43508.1"/>
    </source>
</evidence>
<feature type="active site" description="Proton acceptor" evidence="15 16">
    <location>
        <position position="269"/>
    </location>
</feature>
<evidence type="ECO:0000256" key="12">
    <source>
        <dbReference type="ARBA" id="ARBA00023154"/>
    </source>
</evidence>
<dbReference type="GO" id="GO:0009097">
    <property type="term" value="P:isoleucine biosynthetic process"/>
    <property type="evidence" value="ECO:0007669"/>
    <property type="project" value="UniProtKB-UniRule"/>
</dbReference>
<feature type="active site" description="Acyl-thioester intermediate" evidence="15 16">
    <location>
        <position position="142"/>
    </location>
</feature>
<dbReference type="HAMAP" id="MF_02121">
    <property type="entry name" value="ASADH"/>
    <property type="match status" value="1"/>
</dbReference>
<comment type="caution">
    <text evidence="18">The sequence shown here is derived from an EMBL/GenBank/DDBJ whole genome shotgun (WGS) entry which is preliminary data.</text>
</comment>
<keyword evidence="19" id="KW-1185">Reference proteome</keyword>
<feature type="binding site" evidence="15">
    <location>
        <position position="169"/>
    </location>
    <ligand>
        <name>substrate</name>
    </ligand>
</feature>
<dbReference type="EMBL" id="VJXR01000078">
    <property type="protein sequence ID" value="TRW43508.1"/>
    <property type="molecule type" value="Genomic_DNA"/>
</dbReference>
<dbReference type="InterPro" id="IPR005986">
    <property type="entry name" value="Asp_semialdehyde_DH_beta"/>
</dbReference>
<dbReference type="InterPro" id="IPR000534">
    <property type="entry name" value="Semialdehyde_DH_NAD-bd"/>
</dbReference>
<accession>A0A552WL61</accession>
<dbReference type="Pfam" id="PF02774">
    <property type="entry name" value="Semialdhyde_dhC"/>
    <property type="match status" value="1"/>
</dbReference>
<feature type="binding site" evidence="15">
    <location>
        <begin position="24"/>
        <end position="27"/>
    </location>
    <ligand>
        <name>NADP(+)</name>
        <dbReference type="ChEBI" id="CHEBI:58349"/>
    </ligand>
</feature>
<dbReference type="NCBIfam" id="TIGR01296">
    <property type="entry name" value="asd_B"/>
    <property type="match status" value="1"/>
</dbReference>
<evidence type="ECO:0000256" key="14">
    <source>
        <dbReference type="ARBA" id="ARBA00047891"/>
    </source>
</evidence>
<dbReference type="RefSeq" id="WP_143419716.1">
    <property type="nucleotide sequence ID" value="NZ_VJXR01000078.1"/>
</dbReference>
<keyword evidence="7 15" id="KW-0028">Amino-acid biosynthesis</keyword>
<organism evidence="18 19">
    <name type="scientific">Georgenia yuyongxinii</name>
    <dbReference type="NCBI Taxonomy" id="2589797"/>
    <lineage>
        <taxon>Bacteria</taxon>
        <taxon>Bacillati</taxon>
        <taxon>Actinomycetota</taxon>
        <taxon>Actinomycetes</taxon>
        <taxon>Micrococcales</taxon>
        <taxon>Bogoriellaceae</taxon>
        <taxon>Georgenia</taxon>
    </lineage>
</organism>
<comment type="caution">
    <text evidence="15">Lacks conserved residue(s) required for the propagation of feature annotation.</text>
</comment>
<keyword evidence="11 15" id="KW-0560">Oxidoreductase</keyword>
<dbReference type="UniPathway" id="UPA00034">
    <property type="reaction ID" value="UER00016"/>
</dbReference>
<comment type="pathway">
    <text evidence="2 15">Amino-acid biosynthesis; L-lysine biosynthesis via DAP pathway; (S)-tetrahydrodipicolinate from L-aspartate: step 2/4.</text>
</comment>
<name>A0A552WL61_9MICO</name>
<feature type="binding site" evidence="15">
    <location>
        <position position="338"/>
    </location>
    <ligand>
        <name>NADP(+)</name>
        <dbReference type="ChEBI" id="CHEBI:58349"/>
    </ligand>
</feature>
<evidence type="ECO:0000256" key="6">
    <source>
        <dbReference type="ARBA" id="ARBA00013120"/>
    </source>
</evidence>
<evidence type="ECO:0000256" key="4">
    <source>
        <dbReference type="ARBA" id="ARBA00010584"/>
    </source>
</evidence>
<dbReference type="SMART" id="SM00859">
    <property type="entry name" value="Semialdhyde_dh"/>
    <property type="match status" value="1"/>
</dbReference>
<sequence>MTTTTSDQQAPATPGLTVAVVGATGQVGGVMLTLLEERDFPATAVRFFSSARSAGKTLPFRGAQVVVEDVATADLAGIDIAIFSAGGAASKEHAPRFAAAGAVVVDNSSAWRKDPEVPLVVSEVNPHAMANRPKGIIANPNCTTMAAMPILKVLDAEAGLERLVVSTYQAVSGSGVAGVQELEGQVRAAVEQDFAKLALDGSAITLPEPVKYVAPIAFDVVALAGALVDDGSGETDEEQKLRDESRKILELPELAVAGTCVRVPVFTGHALSINAEFARPLSPERARELLADAPGVELSDVPTPLQAAGADPSFVGRLRTDQSVPGGRGLAMFVANDNLRKGAALNTVQIAELLAKELVPA</sequence>
<dbReference type="PANTHER" id="PTHR46278">
    <property type="entry name" value="DEHYDROGENASE, PUTATIVE-RELATED"/>
    <property type="match status" value="1"/>
</dbReference>
<dbReference type="GO" id="GO:0019877">
    <property type="term" value="P:diaminopimelate biosynthetic process"/>
    <property type="evidence" value="ECO:0007669"/>
    <property type="project" value="UniProtKB-UniRule"/>
</dbReference>
<evidence type="ECO:0000256" key="13">
    <source>
        <dbReference type="ARBA" id="ARBA00023167"/>
    </source>
</evidence>
<dbReference type="CDD" id="cd02316">
    <property type="entry name" value="VcASADH2_like_N"/>
    <property type="match status" value="1"/>
</dbReference>
<dbReference type="Gene3D" id="3.40.50.720">
    <property type="entry name" value="NAD(P)-binding Rossmann-like Domain"/>
    <property type="match status" value="1"/>
</dbReference>
<dbReference type="AlphaFoldDB" id="A0A552WL61"/>
<evidence type="ECO:0000256" key="8">
    <source>
        <dbReference type="ARBA" id="ARBA00022697"/>
    </source>
</evidence>
<dbReference type="UniPathway" id="UPA00051">
    <property type="reaction ID" value="UER00464"/>
</dbReference>
<feature type="domain" description="Semialdehyde dehydrogenase NAD-binding" evidence="17">
    <location>
        <begin position="17"/>
        <end position="132"/>
    </location>
</feature>
<dbReference type="GO" id="GO:0071266">
    <property type="term" value="P:'de novo' L-methionine biosynthetic process"/>
    <property type="evidence" value="ECO:0007669"/>
    <property type="project" value="UniProtKB-UniRule"/>
</dbReference>
<dbReference type="Pfam" id="PF01118">
    <property type="entry name" value="Semialdhyde_dh"/>
    <property type="match status" value="1"/>
</dbReference>
<feature type="binding site" evidence="15">
    <location>
        <position position="262"/>
    </location>
    <ligand>
        <name>substrate</name>
    </ligand>
</feature>
<keyword evidence="10 15" id="KW-0220">Diaminopimelate biosynthesis</keyword>
<evidence type="ECO:0000256" key="11">
    <source>
        <dbReference type="ARBA" id="ARBA00023002"/>
    </source>
</evidence>